<keyword evidence="2" id="KW-1185">Reference proteome</keyword>
<name>A0A1I7NDA2_9BACT</name>
<evidence type="ECO:0000313" key="1">
    <source>
        <dbReference type="EMBL" id="SFV32642.1"/>
    </source>
</evidence>
<protein>
    <submittedName>
        <fullName evidence="1">Uncharacterized protein</fullName>
    </submittedName>
</protein>
<gene>
    <name evidence="1" type="ORF">SAMN05660895_1410</name>
</gene>
<sequence>MPISRVKILHLSPDMTVSALKNQIKQLLGCDMEVYYQHEPAPLGYTLQQIGFCLPVNETEVLQMPIDETWRIRDLEMWFEQECQLQVELSVRLPFSFKNKYIRLYQLRETR</sequence>
<dbReference type="EMBL" id="FPCJ01000001">
    <property type="protein sequence ID" value="SFV32642.1"/>
    <property type="molecule type" value="Genomic_DNA"/>
</dbReference>
<evidence type="ECO:0000313" key="2">
    <source>
        <dbReference type="Proteomes" id="UP000199537"/>
    </source>
</evidence>
<dbReference type="Proteomes" id="UP000199537">
    <property type="component" value="Unassembled WGS sequence"/>
</dbReference>
<dbReference type="AlphaFoldDB" id="A0A1I7NDA2"/>
<proteinExistence type="predicted"/>
<reference evidence="2" key="1">
    <citation type="submission" date="2016-10" db="EMBL/GenBank/DDBJ databases">
        <authorList>
            <person name="Varghese N."/>
            <person name="Submissions S."/>
        </authorList>
    </citation>
    <scope>NUCLEOTIDE SEQUENCE [LARGE SCALE GENOMIC DNA]</scope>
    <source>
        <strain evidence="2">DSM 14807</strain>
    </source>
</reference>
<dbReference type="RefSeq" id="WP_092459288.1">
    <property type="nucleotide sequence ID" value="NZ_FPCJ01000001.1"/>
</dbReference>
<dbReference type="OrthoDB" id="9836289at2"/>
<organism evidence="1 2">
    <name type="scientific">Thermoflavifilum thermophilum</name>
    <dbReference type="NCBI Taxonomy" id="1393122"/>
    <lineage>
        <taxon>Bacteria</taxon>
        <taxon>Pseudomonadati</taxon>
        <taxon>Bacteroidota</taxon>
        <taxon>Chitinophagia</taxon>
        <taxon>Chitinophagales</taxon>
        <taxon>Chitinophagaceae</taxon>
        <taxon>Thermoflavifilum</taxon>
    </lineage>
</organism>
<dbReference type="STRING" id="1393122.SAMN05660895_1410"/>
<accession>A0A1I7NDA2</accession>